<proteinExistence type="predicted"/>
<dbReference type="STRING" id="37916.MCHLDSM_05350"/>
<dbReference type="EMBL" id="JYNL01000064">
    <property type="protein sequence ID" value="KMO70462.1"/>
    <property type="molecule type" value="Genomic_DNA"/>
</dbReference>
<evidence type="ECO:0000313" key="2">
    <source>
        <dbReference type="Proteomes" id="UP000036513"/>
    </source>
</evidence>
<evidence type="ECO:0000313" key="1">
    <source>
        <dbReference type="EMBL" id="KMO70462.1"/>
    </source>
</evidence>
<keyword evidence="2" id="KW-1185">Reference proteome</keyword>
<dbReference type="InterPro" id="IPR036291">
    <property type="entry name" value="NAD(P)-bd_dom_sf"/>
</dbReference>
<dbReference type="RefSeq" id="WP_048472465.1">
    <property type="nucleotide sequence ID" value="NZ_JYNL01000064.1"/>
</dbReference>
<dbReference type="Gene3D" id="3.40.50.720">
    <property type="entry name" value="NAD(P)-binding Rossmann-like Domain"/>
    <property type="match status" value="1"/>
</dbReference>
<accession>A0A0J6VLP4</accession>
<dbReference type="PATRIC" id="fig|37916.4.peg.5357"/>
<dbReference type="AlphaFoldDB" id="A0A0J6VLP4"/>
<reference evidence="1 2" key="1">
    <citation type="journal article" date="2015" name="Genome Biol. Evol.">
        <title>Characterization of Three Mycobacterium spp. with Potential Use in Bioremediation by Genome Sequencing and Comparative Genomics.</title>
        <authorList>
            <person name="Das S."/>
            <person name="Pettersson B.M."/>
            <person name="Behra P.R."/>
            <person name="Ramesh M."/>
            <person name="Dasgupta S."/>
            <person name="Bhattacharya A."/>
            <person name="Kirsebom L.A."/>
        </authorList>
    </citation>
    <scope>NUCLEOTIDE SEQUENCE [LARGE SCALE GENOMIC DNA]</scope>
    <source>
        <strain evidence="1 2">DSM 43826</strain>
    </source>
</reference>
<name>A0A0J6VLP4_9MYCO</name>
<protein>
    <submittedName>
        <fullName evidence="1">Uncharacterized protein</fullName>
    </submittedName>
</protein>
<gene>
    <name evidence="1" type="ORF">MCHLDSM_05350</name>
</gene>
<sequence>MTAIGVGIIGASPGTGWAAAAHVPALQALPQYMLRAVATSRAGSARLASAVWNVDAFDDAVRLHRLVDRIARGASTTGAKMTADLEETPCALQS</sequence>
<dbReference type="SUPFAM" id="SSF51735">
    <property type="entry name" value="NAD(P)-binding Rossmann-fold domains"/>
    <property type="match status" value="1"/>
</dbReference>
<dbReference type="Proteomes" id="UP000036513">
    <property type="component" value="Unassembled WGS sequence"/>
</dbReference>
<comment type="caution">
    <text evidence="1">The sequence shown here is derived from an EMBL/GenBank/DDBJ whole genome shotgun (WGS) entry which is preliminary data.</text>
</comment>
<organism evidence="1 2">
    <name type="scientific">Mycolicibacterium chlorophenolicum</name>
    <dbReference type="NCBI Taxonomy" id="37916"/>
    <lineage>
        <taxon>Bacteria</taxon>
        <taxon>Bacillati</taxon>
        <taxon>Actinomycetota</taxon>
        <taxon>Actinomycetes</taxon>
        <taxon>Mycobacteriales</taxon>
        <taxon>Mycobacteriaceae</taxon>
        <taxon>Mycolicibacterium</taxon>
    </lineage>
</organism>